<evidence type="ECO:0000313" key="2">
    <source>
        <dbReference type="EMBL" id="MPC23365.1"/>
    </source>
</evidence>
<keyword evidence="3" id="KW-1185">Reference proteome</keyword>
<feature type="region of interest" description="Disordered" evidence="1">
    <location>
        <begin position="269"/>
        <end position="367"/>
    </location>
</feature>
<protein>
    <submittedName>
        <fullName evidence="2">Uncharacterized protein</fullName>
    </submittedName>
</protein>
<feature type="compositionally biased region" description="Low complexity" evidence="1">
    <location>
        <begin position="269"/>
        <end position="284"/>
    </location>
</feature>
<organism evidence="2 3">
    <name type="scientific">Portunus trituberculatus</name>
    <name type="common">Swimming crab</name>
    <name type="synonym">Neptunus trituberculatus</name>
    <dbReference type="NCBI Taxonomy" id="210409"/>
    <lineage>
        <taxon>Eukaryota</taxon>
        <taxon>Metazoa</taxon>
        <taxon>Ecdysozoa</taxon>
        <taxon>Arthropoda</taxon>
        <taxon>Crustacea</taxon>
        <taxon>Multicrustacea</taxon>
        <taxon>Malacostraca</taxon>
        <taxon>Eumalacostraca</taxon>
        <taxon>Eucarida</taxon>
        <taxon>Decapoda</taxon>
        <taxon>Pleocyemata</taxon>
        <taxon>Brachyura</taxon>
        <taxon>Eubrachyura</taxon>
        <taxon>Portunoidea</taxon>
        <taxon>Portunidae</taxon>
        <taxon>Portuninae</taxon>
        <taxon>Portunus</taxon>
    </lineage>
</organism>
<dbReference type="OrthoDB" id="296522at2759"/>
<comment type="caution">
    <text evidence="2">The sequence shown here is derived from an EMBL/GenBank/DDBJ whole genome shotgun (WGS) entry which is preliminary data.</text>
</comment>
<name>A0A5B7DQ68_PORTR</name>
<evidence type="ECO:0000313" key="3">
    <source>
        <dbReference type="Proteomes" id="UP000324222"/>
    </source>
</evidence>
<feature type="region of interest" description="Disordered" evidence="1">
    <location>
        <begin position="1"/>
        <end position="106"/>
    </location>
</feature>
<feature type="region of interest" description="Disordered" evidence="1">
    <location>
        <begin position="187"/>
        <end position="245"/>
    </location>
</feature>
<proteinExistence type="predicted"/>
<sequence length="367" mass="39342">MSQADANSVAGESMRAGQTGTGCYKNHEHHMGRLQKEAQQGARGDTGVIPSAPAPNILDLPPTDEQRPPTSPEYQTPDATEQTTGQLSGNSTEPEGPSSRYLASESPPSVFNKRLRHHTADPSLTSPPCTPDRPAAHTVMTDSQLPPPIPGWTGRGRDRRQDYKEFIDAECLVPAPVTEAPFPIELRPLKTTDGGRGGGGMGHDLASMDSTDTFASCPTHPFNSEADLTDDPPNNKDSNLYVNPLDADGYQAPGAAAGAGAGAGAAAEATTAAAASPRTPTPRSSPRHRLHRPQGYTTDSFDDTRSTDNLLGSSRSSLQDSPLPKHRRARFQEVRPFHLPSCHAHLTPTSRPRHPKHRQSARYTLLK</sequence>
<dbReference type="EMBL" id="VSRR010001197">
    <property type="protein sequence ID" value="MPC23365.1"/>
    <property type="molecule type" value="Genomic_DNA"/>
</dbReference>
<feature type="compositionally biased region" description="Basic residues" evidence="1">
    <location>
        <begin position="351"/>
        <end position="360"/>
    </location>
</feature>
<reference evidence="2 3" key="1">
    <citation type="submission" date="2019-05" db="EMBL/GenBank/DDBJ databases">
        <title>Another draft genome of Portunus trituberculatus and its Hox gene families provides insights of decapod evolution.</title>
        <authorList>
            <person name="Jeong J.-H."/>
            <person name="Song I."/>
            <person name="Kim S."/>
            <person name="Choi T."/>
            <person name="Kim D."/>
            <person name="Ryu S."/>
            <person name="Kim W."/>
        </authorList>
    </citation>
    <scope>NUCLEOTIDE SEQUENCE [LARGE SCALE GENOMIC DNA]</scope>
    <source>
        <tissue evidence="2">Muscle</tissue>
    </source>
</reference>
<feature type="compositionally biased region" description="Polar residues" evidence="1">
    <location>
        <begin position="72"/>
        <end position="93"/>
    </location>
</feature>
<feature type="region of interest" description="Disordered" evidence="1">
    <location>
        <begin position="136"/>
        <end position="156"/>
    </location>
</feature>
<evidence type="ECO:0000256" key="1">
    <source>
        <dbReference type="SAM" id="MobiDB-lite"/>
    </source>
</evidence>
<gene>
    <name evidence="2" type="ORF">E2C01_016409</name>
</gene>
<feature type="compositionally biased region" description="Basic and acidic residues" evidence="1">
    <location>
        <begin position="25"/>
        <end position="36"/>
    </location>
</feature>
<dbReference type="Proteomes" id="UP000324222">
    <property type="component" value="Unassembled WGS sequence"/>
</dbReference>
<feature type="compositionally biased region" description="Polar residues" evidence="1">
    <location>
        <begin position="309"/>
        <end position="320"/>
    </location>
</feature>
<accession>A0A5B7DQ68</accession>
<dbReference type="AlphaFoldDB" id="A0A5B7DQ68"/>